<dbReference type="GeneID" id="41984743"/>
<accession>A0A8H8R158</accession>
<dbReference type="OrthoDB" id="3360421at2759"/>
<gene>
    <name evidence="2" type="ORF">LHYA1_G004545</name>
</gene>
<feature type="compositionally biased region" description="Basic and acidic residues" evidence="1">
    <location>
        <begin position="7"/>
        <end position="22"/>
    </location>
</feature>
<sequence>MVSAKGKPTDPKLKDKPPRTEVKNQPNKDGSGKGKMAAWKAAKIGKEYEARGGDYTNEPGSKDKPQKGPPVKKSPSEKKSETTKVSSNHNLQQPSNPSLHLNTTSDSDSNIALPLPKPARKRTKTLVLRLKRPEATSTRQITRLCDVPSGERGSVPGTAYVPMERSPLRKVRNRSDSSTQQESGPGSGSEEKKKKAPSRGRPSGVAKKGNKKEVKEPKKGERSSARQAGKKAENVKANRGKKRKNETDDDDDNAKKLKRDN</sequence>
<feature type="compositionally biased region" description="Polar residues" evidence="1">
    <location>
        <begin position="88"/>
        <end position="110"/>
    </location>
</feature>
<dbReference type="Proteomes" id="UP000431533">
    <property type="component" value="Unassembled WGS sequence"/>
</dbReference>
<feature type="region of interest" description="Disordered" evidence="1">
    <location>
        <begin position="1"/>
        <end position="261"/>
    </location>
</feature>
<dbReference type="EMBL" id="QGMH01000066">
    <property type="protein sequence ID" value="TVY26593.1"/>
    <property type="molecule type" value="Genomic_DNA"/>
</dbReference>
<protein>
    <submittedName>
        <fullName evidence="2">Uncharacterized protein</fullName>
    </submittedName>
</protein>
<reference evidence="2 3" key="1">
    <citation type="submission" date="2018-05" db="EMBL/GenBank/DDBJ databases">
        <title>Genome sequencing and assembly of the regulated plant pathogen Lachnellula willkommii and related sister species for the development of diagnostic species identification markers.</title>
        <authorList>
            <person name="Giroux E."/>
            <person name="Bilodeau G."/>
        </authorList>
    </citation>
    <scope>NUCLEOTIDE SEQUENCE [LARGE SCALE GENOMIC DNA]</scope>
    <source>
        <strain evidence="2 3">CBS 185.66</strain>
    </source>
</reference>
<name>A0A8H8R158_9HELO</name>
<evidence type="ECO:0000256" key="1">
    <source>
        <dbReference type="SAM" id="MobiDB-lite"/>
    </source>
</evidence>
<dbReference type="AlphaFoldDB" id="A0A8H8R158"/>
<keyword evidence="3" id="KW-1185">Reference proteome</keyword>
<dbReference type="RefSeq" id="XP_031005381.1">
    <property type="nucleotide sequence ID" value="XM_031149503.1"/>
</dbReference>
<proteinExistence type="predicted"/>
<evidence type="ECO:0000313" key="2">
    <source>
        <dbReference type="EMBL" id="TVY26593.1"/>
    </source>
</evidence>
<comment type="caution">
    <text evidence="2">The sequence shown here is derived from an EMBL/GenBank/DDBJ whole genome shotgun (WGS) entry which is preliminary data.</text>
</comment>
<organism evidence="2 3">
    <name type="scientific">Lachnellula hyalina</name>
    <dbReference type="NCBI Taxonomy" id="1316788"/>
    <lineage>
        <taxon>Eukaryota</taxon>
        <taxon>Fungi</taxon>
        <taxon>Dikarya</taxon>
        <taxon>Ascomycota</taxon>
        <taxon>Pezizomycotina</taxon>
        <taxon>Leotiomycetes</taxon>
        <taxon>Helotiales</taxon>
        <taxon>Lachnaceae</taxon>
        <taxon>Lachnellula</taxon>
    </lineage>
</organism>
<feature type="compositionally biased region" description="Basic and acidic residues" evidence="1">
    <location>
        <begin position="211"/>
        <end position="236"/>
    </location>
</feature>
<evidence type="ECO:0000313" key="3">
    <source>
        <dbReference type="Proteomes" id="UP000431533"/>
    </source>
</evidence>